<dbReference type="AlphaFoldDB" id="A0A1D3L1H7"/>
<protein>
    <recommendedName>
        <fullName evidence="1">DUF6884 domain-containing protein</fullName>
    </recommendedName>
</protein>
<dbReference type="KEGG" id="mcub:MCBB_0851"/>
<organism evidence="2 3">
    <name type="scientific">Methanobacterium congolense</name>
    <dbReference type="NCBI Taxonomy" id="118062"/>
    <lineage>
        <taxon>Archaea</taxon>
        <taxon>Methanobacteriati</taxon>
        <taxon>Methanobacteriota</taxon>
        <taxon>Methanomada group</taxon>
        <taxon>Methanobacteria</taxon>
        <taxon>Methanobacteriales</taxon>
        <taxon>Methanobacteriaceae</taxon>
        <taxon>Methanobacterium</taxon>
    </lineage>
</organism>
<dbReference type="Proteomes" id="UP000094707">
    <property type="component" value="Chromosome I"/>
</dbReference>
<dbReference type="GeneID" id="30411700"/>
<evidence type="ECO:0000313" key="2">
    <source>
        <dbReference type="EMBL" id="SCG85415.1"/>
    </source>
</evidence>
<dbReference type="EMBL" id="LT607756">
    <property type="protein sequence ID" value="SCG85415.1"/>
    <property type="molecule type" value="Genomic_DNA"/>
</dbReference>
<gene>
    <name evidence="2" type="primary">yfjM</name>
    <name evidence="2" type="ORF">MCBB_0851</name>
</gene>
<dbReference type="RefSeq" id="WP_071906581.1">
    <property type="nucleotide sequence ID" value="NZ_LT607756.1"/>
</dbReference>
<dbReference type="STRING" id="118062.MCBB_0851"/>
<dbReference type="Pfam" id="PF21818">
    <property type="entry name" value="DUF6884"/>
    <property type="match status" value="1"/>
</dbReference>
<name>A0A1D3L1H7_9EURY</name>
<evidence type="ECO:0000259" key="1">
    <source>
        <dbReference type="Pfam" id="PF21818"/>
    </source>
</evidence>
<dbReference type="PATRIC" id="fig|129848.4.peg.853"/>
<accession>A0A1D3L1H7</accession>
<keyword evidence="3" id="KW-1185">Reference proteome</keyword>
<dbReference type="InterPro" id="IPR049251">
    <property type="entry name" value="DUF6884"/>
</dbReference>
<evidence type="ECO:0000313" key="3">
    <source>
        <dbReference type="Proteomes" id="UP000094707"/>
    </source>
</evidence>
<proteinExistence type="predicted"/>
<sequence length="152" mass="17257">MSENTICIVPCGSKKIWDKEPEIGPTMAKNVYIGSFAGKCREYAEKFYPESWCILSAKYGFLFPEDIVPGPYNVSFNNKKSNPISLDELKAADSTQKLYKYDDIVVLGGKNYTKMVNDIFTDKHIYNPLSKCKGMGFMMQELNEAIKRNVPL</sequence>
<feature type="domain" description="DUF6884" evidence="1">
    <location>
        <begin position="6"/>
        <end position="132"/>
    </location>
</feature>
<reference evidence="2 3" key="1">
    <citation type="submission" date="2016-08" db="EMBL/GenBank/DDBJ databases">
        <authorList>
            <person name="Seilhamer J.J."/>
        </authorList>
    </citation>
    <scope>NUCLEOTIDE SEQUENCE [LARGE SCALE GENOMIC DNA]</scope>
    <source>
        <strain evidence="2">Buetzberg</strain>
    </source>
</reference>